<evidence type="ECO:0000256" key="6">
    <source>
        <dbReference type="ARBA" id="ARBA00023136"/>
    </source>
</evidence>
<dbReference type="Pfam" id="PF13516">
    <property type="entry name" value="LRR_6"/>
    <property type="match status" value="1"/>
</dbReference>
<dbReference type="EMBL" id="JBBNAF010000002">
    <property type="protein sequence ID" value="KAK9162009.1"/>
    <property type="molecule type" value="Genomic_DNA"/>
</dbReference>
<dbReference type="Gene3D" id="3.80.10.10">
    <property type="entry name" value="Ribonuclease Inhibitor"/>
    <property type="match status" value="3"/>
</dbReference>
<evidence type="ECO:0000256" key="3">
    <source>
        <dbReference type="ARBA" id="ARBA00022692"/>
    </source>
</evidence>
<dbReference type="Pfam" id="PF13855">
    <property type="entry name" value="LRR_8"/>
    <property type="match status" value="3"/>
</dbReference>
<dbReference type="GO" id="GO:0016020">
    <property type="term" value="C:membrane"/>
    <property type="evidence" value="ECO:0007669"/>
    <property type="project" value="UniProtKB-SubCell"/>
</dbReference>
<dbReference type="InterPro" id="IPR053213">
    <property type="entry name" value="RLP29"/>
</dbReference>
<dbReference type="AlphaFoldDB" id="A0AAP0Q146"/>
<keyword evidence="4" id="KW-0677">Repeat</keyword>
<accession>A0AAP0Q146</accession>
<proteinExistence type="predicted"/>
<keyword evidence="2" id="KW-0433">Leucine-rich repeat</keyword>
<gene>
    <name evidence="7" type="ORF">Syun_002911</name>
</gene>
<evidence type="ECO:0000256" key="1">
    <source>
        <dbReference type="ARBA" id="ARBA00004167"/>
    </source>
</evidence>
<dbReference type="Pfam" id="PF00560">
    <property type="entry name" value="LRR_1"/>
    <property type="match status" value="4"/>
</dbReference>
<dbReference type="SUPFAM" id="SSF52047">
    <property type="entry name" value="RNI-like"/>
    <property type="match status" value="2"/>
</dbReference>
<evidence type="ECO:0000256" key="5">
    <source>
        <dbReference type="ARBA" id="ARBA00022989"/>
    </source>
</evidence>
<dbReference type="FunFam" id="3.80.10.10:FF:000095">
    <property type="entry name" value="LRR receptor-like serine/threonine-protein kinase GSO1"/>
    <property type="match status" value="1"/>
</dbReference>
<dbReference type="SUPFAM" id="SSF52058">
    <property type="entry name" value="L domain-like"/>
    <property type="match status" value="1"/>
</dbReference>
<comment type="caution">
    <text evidence="7">The sequence shown here is derived from an EMBL/GenBank/DDBJ whole genome shotgun (WGS) entry which is preliminary data.</text>
</comment>
<dbReference type="InterPro" id="IPR003591">
    <property type="entry name" value="Leu-rich_rpt_typical-subtyp"/>
</dbReference>
<evidence type="ECO:0000313" key="7">
    <source>
        <dbReference type="EMBL" id="KAK9162009.1"/>
    </source>
</evidence>
<dbReference type="PANTHER" id="PTHR48009:SF4">
    <property type="entry name" value="LEUCINE-RICH REPEAT (LRR) FAMILY PROTEIN"/>
    <property type="match status" value="1"/>
</dbReference>
<keyword evidence="3" id="KW-0812">Transmembrane</keyword>
<evidence type="ECO:0008006" key="9">
    <source>
        <dbReference type="Google" id="ProtNLM"/>
    </source>
</evidence>
<organism evidence="7 8">
    <name type="scientific">Stephania yunnanensis</name>
    <dbReference type="NCBI Taxonomy" id="152371"/>
    <lineage>
        <taxon>Eukaryota</taxon>
        <taxon>Viridiplantae</taxon>
        <taxon>Streptophyta</taxon>
        <taxon>Embryophyta</taxon>
        <taxon>Tracheophyta</taxon>
        <taxon>Spermatophyta</taxon>
        <taxon>Magnoliopsida</taxon>
        <taxon>Ranunculales</taxon>
        <taxon>Menispermaceae</taxon>
        <taxon>Menispermoideae</taxon>
        <taxon>Cissampelideae</taxon>
        <taxon>Stephania</taxon>
    </lineage>
</organism>
<evidence type="ECO:0000256" key="2">
    <source>
        <dbReference type="ARBA" id="ARBA00022614"/>
    </source>
</evidence>
<dbReference type="Proteomes" id="UP001420932">
    <property type="component" value="Unassembled WGS sequence"/>
</dbReference>
<reference evidence="7 8" key="1">
    <citation type="submission" date="2024-01" db="EMBL/GenBank/DDBJ databases">
        <title>Genome assemblies of Stephania.</title>
        <authorList>
            <person name="Yang L."/>
        </authorList>
    </citation>
    <scope>NUCLEOTIDE SEQUENCE [LARGE SCALE GENOMIC DNA]</scope>
    <source>
        <strain evidence="7">YNDBR</strain>
        <tissue evidence="7">Leaf</tissue>
    </source>
</reference>
<dbReference type="SMART" id="SM00369">
    <property type="entry name" value="LRR_TYP"/>
    <property type="match status" value="5"/>
</dbReference>
<dbReference type="PROSITE" id="PS51450">
    <property type="entry name" value="LRR"/>
    <property type="match status" value="2"/>
</dbReference>
<dbReference type="InterPro" id="IPR001611">
    <property type="entry name" value="Leu-rich_rpt"/>
</dbReference>
<keyword evidence="6" id="KW-0472">Membrane</keyword>
<dbReference type="InterPro" id="IPR032675">
    <property type="entry name" value="LRR_dom_sf"/>
</dbReference>
<name>A0AAP0Q146_9MAGN</name>
<sequence>MELHLDSFMSDGYTSATSAHEWLSVIASAELHHLQVLTLSGCELGGSIGTSMLNLSSLSHLDLSDNDITDFPQQMFHLPNLKVLDLSSNSHLTGSLPEFPPGTALQQLFLTYTNYTGRIPDSIGNLKQLTYFQAGNCGFFGPLPHSFGNLGKLAVLDISRNNFEGEIPFSFSKLSHLKVLEMSSNRFVGPLPSLKASRKTIKLINLSSNKFSGPIPSSYANNGLPNLTYLDLSNNQLNGTIPPSLFTLPSLQEMYLDQNKFIGILDDEAFPNSISSPLTMLDLSYNLLEGNILKFISKLTSLEYLDLRSNNFHGVVDPRMFASLKNLSQIHLSYNIMISIDSSDLLITIPSLSEFRASSCNLSAVPRFLRYQPVLQILDLSNNQIQGKMPDWLWTNVEDVDLSNNSLVGFEDPFSNHSSSSLRFLDLSSNNFEGSLPIFPKGMDTISLSKNKFTGAIPLTICNSSWSHIDLSHNQISGEIPSCLFNNKMNGIPFIVDLSKNKLQGMIPDTFGSECSFEGLNLNGNQLEGPLPRSLVNSRYLKVLDLGNNQIDDTFPFWLEHLESLQVLMLQSNKFHGPIGHRHIPNSSFESLHIISLSNNSFHGSFAVGILLIIIFEGYV</sequence>
<dbReference type="PRINTS" id="PR00019">
    <property type="entry name" value="LEURICHRPT"/>
</dbReference>
<keyword evidence="8" id="KW-1185">Reference proteome</keyword>
<dbReference type="PANTHER" id="PTHR48009">
    <property type="entry name" value="LEUCINE-RICH REPEAT (LRR) FAMILY PROTEIN"/>
    <property type="match status" value="1"/>
</dbReference>
<comment type="subcellular location">
    <subcellularLocation>
        <location evidence="1">Membrane</location>
        <topology evidence="1">Single-pass membrane protein</topology>
    </subcellularLocation>
</comment>
<evidence type="ECO:0000256" key="4">
    <source>
        <dbReference type="ARBA" id="ARBA00022737"/>
    </source>
</evidence>
<protein>
    <recommendedName>
        <fullName evidence="9">Chaoptin</fullName>
    </recommendedName>
</protein>
<evidence type="ECO:0000313" key="8">
    <source>
        <dbReference type="Proteomes" id="UP001420932"/>
    </source>
</evidence>
<keyword evidence="5" id="KW-1133">Transmembrane helix</keyword>